<evidence type="ECO:0000313" key="2">
    <source>
        <dbReference type="Proteomes" id="UP001144978"/>
    </source>
</evidence>
<reference evidence="1" key="1">
    <citation type="submission" date="2022-08" db="EMBL/GenBank/DDBJ databases">
        <title>Genome Sequence of Pycnoporus sanguineus.</title>
        <authorList>
            <person name="Buettner E."/>
        </authorList>
    </citation>
    <scope>NUCLEOTIDE SEQUENCE</scope>
    <source>
        <strain evidence="1">CG-C14</strain>
    </source>
</reference>
<protein>
    <submittedName>
        <fullName evidence="1">Uncharacterized protein</fullName>
    </submittedName>
</protein>
<keyword evidence="2" id="KW-1185">Reference proteome</keyword>
<dbReference type="Proteomes" id="UP001144978">
    <property type="component" value="Unassembled WGS sequence"/>
</dbReference>
<dbReference type="EMBL" id="JANSHE010000238">
    <property type="protein sequence ID" value="KAJ3013947.1"/>
    <property type="molecule type" value="Genomic_DNA"/>
</dbReference>
<evidence type="ECO:0000313" key="1">
    <source>
        <dbReference type="EMBL" id="KAJ3013947.1"/>
    </source>
</evidence>
<comment type="caution">
    <text evidence="1">The sequence shown here is derived from an EMBL/GenBank/DDBJ whole genome shotgun (WGS) entry which is preliminary data.</text>
</comment>
<organism evidence="1 2">
    <name type="scientific">Trametes sanguinea</name>
    <dbReference type="NCBI Taxonomy" id="158606"/>
    <lineage>
        <taxon>Eukaryota</taxon>
        <taxon>Fungi</taxon>
        <taxon>Dikarya</taxon>
        <taxon>Basidiomycota</taxon>
        <taxon>Agaricomycotina</taxon>
        <taxon>Agaricomycetes</taxon>
        <taxon>Polyporales</taxon>
        <taxon>Polyporaceae</taxon>
        <taxon>Trametes</taxon>
    </lineage>
</organism>
<accession>A0ACC1Q9A6</accession>
<gene>
    <name evidence="1" type="ORF">NUW54_g1438</name>
</gene>
<name>A0ACC1Q9A6_9APHY</name>
<sequence length="180" mass="19094">MSGGWNTAYPSSDACCYLLLTCRYSLTVASSNTSAQGIANSFAEVPTLRAPDPHCTSAVPPRTSSPCLCLTGGMRPNTFLQIKDTGVPDLQPSLTALTYSDPLLGLVPNTILHSLVALESQESAASAPLAPTTPQCKQLPICRAQELGTHLDDNCLVPLINIFEKDKSAADAYLVLKRAM</sequence>
<proteinExistence type="predicted"/>